<dbReference type="InterPro" id="IPR001128">
    <property type="entry name" value="Cyt_P450"/>
</dbReference>
<feature type="region of interest" description="Disordered" evidence="9">
    <location>
        <begin position="60"/>
        <end position="94"/>
    </location>
</feature>
<evidence type="ECO:0000256" key="8">
    <source>
        <dbReference type="RuleBase" id="RU000461"/>
    </source>
</evidence>
<keyword evidence="10" id="KW-1133">Transmembrane helix</keyword>
<evidence type="ECO:0000256" key="7">
    <source>
        <dbReference type="PIRSR" id="PIRSR602401-1"/>
    </source>
</evidence>
<dbReference type="Pfam" id="PF00067">
    <property type="entry name" value="p450"/>
    <property type="match status" value="1"/>
</dbReference>
<dbReference type="InterPro" id="IPR002401">
    <property type="entry name" value="Cyt_P450_E_grp-I"/>
</dbReference>
<keyword evidence="12" id="KW-1185">Reference proteome</keyword>
<comment type="cofactor">
    <cofactor evidence="1 7">
        <name>heme</name>
        <dbReference type="ChEBI" id="CHEBI:30413"/>
    </cofactor>
</comment>
<dbReference type="GO" id="GO:0006082">
    <property type="term" value="P:organic acid metabolic process"/>
    <property type="evidence" value="ECO:0007669"/>
    <property type="project" value="TreeGrafter"/>
</dbReference>
<reference evidence="11" key="1">
    <citation type="submission" date="2021-10" db="EMBL/GenBank/DDBJ databases">
        <title>Tropical sea cucumber genome reveals ecological adaptation and Cuvierian tubules defense mechanism.</title>
        <authorList>
            <person name="Chen T."/>
        </authorList>
    </citation>
    <scope>NUCLEOTIDE SEQUENCE</scope>
    <source>
        <strain evidence="11">Nanhai2018</strain>
        <tissue evidence="11">Muscle</tissue>
    </source>
</reference>
<dbReference type="FunFam" id="1.10.630.10:FF:000036">
    <property type="entry name" value="CYtochrome P450 family"/>
    <property type="match status" value="1"/>
</dbReference>
<dbReference type="Gene3D" id="1.10.630.10">
    <property type="entry name" value="Cytochrome P450"/>
    <property type="match status" value="1"/>
</dbReference>
<evidence type="ECO:0000313" key="11">
    <source>
        <dbReference type="EMBL" id="KAJ8046401.1"/>
    </source>
</evidence>
<sequence>MHDFKMSVGAVLLSVVVFLLLVVVTRLFRRPSNVPPGPKGLPLIGNGLIMKRDDLHMVDEESTSTEGGTNLGDSEDQSIDEGEVSKESVPDEENTDFEVPKILTEYSKTYGGIFSLMVGPKLLVVLSSFEAAKEALIDNGAAFSDRLALPLVTYLLGIDGSLVLGNGPKWKALRKFVFSSFRDFGVGKRSLEERINEESTHVIGILDETNGKPLDLHHTVNNAVSNITFSLCFGERFDYSDERFKTFLGKIDTNMSYVSRTDILQILPFLTEMPVYRFAKDNFQSLIDFIKSLAKEHENSLNSDDVRDILDKYLLEIKRQEDSGEEIRFKKADEWRLVFELFLAGTDTTTSTLLFFILFVTHHQGIQQKIFDEIMEVVGDARRPQLTDKPNMPYTEATILEILRLRPVVPLGVPRMVDKDTKIAGYIVPEGTTVFFNAFAINRDPQLWDKPHIFDPTRFLSSDGKKVIKSDTLLTFGAGRRICVGETLARMELFFFVTNIFQRFHFRFPEDETTPALEGIFGLTMRPAPFKICAERR</sequence>
<feature type="transmembrane region" description="Helical" evidence="10">
    <location>
        <begin position="6"/>
        <end position="28"/>
    </location>
</feature>
<dbReference type="OrthoDB" id="6764281at2759"/>
<dbReference type="InterPro" id="IPR017972">
    <property type="entry name" value="Cyt_P450_CS"/>
</dbReference>
<keyword evidence="10" id="KW-0812">Transmembrane</keyword>
<name>A0A9Q1CK36_HOLLE</name>
<dbReference type="PRINTS" id="PR00385">
    <property type="entry name" value="P450"/>
</dbReference>
<dbReference type="InterPro" id="IPR050182">
    <property type="entry name" value="Cytochrome_P450_fam2"/>
</dbReference>
<evidence type="ECO:0000256" key="10">
    <source>
        <dbReference type="SAM" id="Phobius"/>
    </source>
</evidence>
<dbReference type="PRINTS" id="PR00463">
    <property type="entry name" value="EP450I"/>
</dbReference>
<evidence type="ECO:0000256" key="5">
    <source>
        <dbReference type="ARBA" id="ARBA00023004"/>
    </source>
</evidence>
<keyword evidence="3 7" id="KW-0479">Metal-binding</keyword>
<evidence type="ECO:0000256" key="2">
    <source>
        <dbReference type="ARBA" id="ARBA00010617"/>
    </source>
</evidence>
<keyword evidence="6 8" id="KW-0503">Monooxygenase</keyword>
<evidence type="ECO:0000256" key="3">
    <source>
        <dbReference type="ARBA" id="ARBA00022723"/>
    </source>
</evidence>
<keyword evidence="5 7" id="KW-0408">Iron</keyword>
<evidence type="ECO:0000256" key="9">
    <source>
        <dbReference type="SAM" id="MobiDB-lite"/>
    </source>
</evidence>
<dbReference type="GO" id="GO:0006805">
    <property type="term" value="P:xenobiotic metabolic process"/>
    <property type="evidence" value="ECO:0007669"/>
    <property type="project" value="TreeGrafter"/>
</dbReference>
<proteinExistence type="inferred from homology"/>
<dbReference type="GO" id="GO:0020037">
    <property type="term" value="F:heme binding"/>
    <property type="evidence" value="ECO:0007669"/>
    <property type="project" value="InterPro"/>
</dbReference>
<evidence type="ECO:0000256" key="1">
    <source>
        <dbReference type="ARBA" id="ARBA00001971"/>
    </source>
</evidence>
<dbReference type="PROSITE" id="PS00086">
    <property type="entry name" value="CYTOCHROME_P450"/>
    <property type="match status" value="1"/>
</dbReference>
<comment type="similarity">
    <text evidence="2 8">Belongs to the cytochrome P450 family.</text>
</comment>
<dbReference type="Proteomes" id="UP001152320">
    <property type="component" value="Chromosome 2"/>
</dbReference>
<dbReference type="EMBL" id="JAIZAY010000002">
    <property type="protein sequence ID" value="KAJ8046401.1"/>
    <property type="molecule type" value="Genomic_DNA"/>
</dbReference>
<dbReference type="AlphaFoldDB" id="A0A9Q1CK36"/>
<accession>A0A9Q1CK36</accession>
<dbReference type="InterPro" id="IPR036396">
    <property type="entry name" value="Cyt_P450_sf"/>
</dbReference>
<evidence type="ECO:0000256" key="4">
    <source>
        <dbReference type="ARBA" id="ARBA00023002"/>
    </source>
</evidence>
<keyword evidence="10" id="KW-0472">Membrane</keyword>
<dbReference type="GO" id="GO:0008395">
    <property type="term" value="F:steroid hydroxylase activity"/>
    <property type="evidence" value="ECO:0007669"/>
    <property type="project" value="TreeGrafter"/>
</dbReference>
<gene>
    <name evidence="11" type="ORF">HOLleu_05057</name>
</gene>
<dbReference type="GO" id="GO:0005506">
    <property type="term" value="F:iron ion binding"/>
    <property type="evidence" value="ECO:0007669"/>
    <property type="project" value="InterPro"/>
</dbReference>
<evidence type="ECO:0000313" key="12">
    <source>
        <dbReference type="Proteomes" id="UP001152320"/>
    </source>
</evidence>
<dbReference type="GO" id="GO:0016712">
    <property type="term" value="F:oxidoreductase activity, acting on paired donors, with incorporation or reduction of molecular oxygen, reduced flavin or flavoprotein as one donor, and incorporation of one atom of oxygen"/>
    <property type="evidence" value="ECO:0007669"/>
    <property type="project" value="TreeGrafter"/>
</dbReference>
<organism evidence="11 12">
    <name type="scientific">Holothuria leucospilota</name>
    <name type="common">Black long sea cucumber</name>
    <name type="synonym">Mertensiothuria leucospilota</name>
    <dbReference type="NCBI Taxonomy" id="206669"/>
    <lineage>
        <taxon>Eukaryota</taxon>
        <taxon>Metazoa</taxon>
        <taxon>Echinodermata</taxon>
        <taxon>Eleutherozoa</taxon>
        <taxon>Echinozoa</taxon>
        <taxon>Holothuroidea</taxon>
        <taxon>Aspidochirotacea</taxon>
        <taxon>Aspidochirotida</taxon>
        <taxon>Holothuriidae</taxon>
        <taxon>Holothuria</taxon>
    </lineage>
</organism>
<dbReference type="PANTHER" id="PTHR24300">
    <property type="entry name" value="CYTOCHROME P450 508A4-RELATED"/>
    <property type="match status" value="1"/>
</dbReference>
<keyword evidence="4 8" id="KW-0560">Oxidoreductase</keyword>
<dbReference type="PANTHER" id="PTHR24300:SF397">
    <property type="entry name" value="CYTOCHROME P450 2U1"/>
    <property type="match status" value="1"/>
</dbReference>
<dbReference type="GO" id="GO:0005737">
    <property type="term" value="C:cytoplasm"/>
    <property type="evidence" value="ECO:0007669"/>
    <property type="project" value="TreeGrafter"/>
</dbReference>
<feature type="compositionally biased region" description="Acidic residues" evidence="9">
    <location>
        <begin position="73"/>
        <end position="82"/>
    </location>
</feature>
<evidence type="ECO:0000256" key="6">
    <source>
        <dbReference type="ARBA" id="ARBA00023033"/>
    </source>
</evidence>
<keyword evidence="7 8" id="KW-0349">Heme</keyword>
<protein>
    <submittedName>
        <fullName evidence="11">Cytochrome P450 2U1</fullName>
    </submittedName>
</protein>
<comment type="caution">
    <text evidence="11">The sequence shown here is derived from an EMBL/GenBank/DDBJ whole genome shotgun (WGS) entry which is preliminary data.</text>
</comment>
<dbReference type="SUPFAM" id="SSF48264">
    <property type="entry name" value="Cytochrome P450"/>
    <property type="match status" value="1"/>
</dbReference>
<feature type="binding site" description="axial binding residue" evidence="7">
    <location>
        <position position="483"/>
    </location>
    <ligand>
        <name>heme</name>
        <dbReference type="ChEBI" id="CHEBI:30413"/>
    </ligand>
    <ligandPart>
        <name>Fe</name>
        <dbReference type="ChEBI" id="CHEBI:18248"/>
    </ligandPart>
</feature>